<dbReference type="Pfam" id="PF00392">
    <property type="entry name" value="GntR"/>
    <property type="match status" value="1"/>
</dbReference>
<proteinExistence type="predicted"/>
<dbReference type="Gene3D" id="1.10.10.10">
    <property type="entry name" value="Winged helix-like DNA-binding domain superfamily/Winged helix DNA-binding domain"/>
    <property type="match status" value="1"/>
</dbReference>
<keyword evidence="3" id="KW-0804">Transcription</keyword>
<dbReference type="GO" id="GO:0003700">
    <property type="term" value="F:DNA-binding transcription factor activity"/>
    <property type="evidence" value="ECO:0007669"/>
    <property type="project" value="InterPro"/>
</dbReference>
<evidence type="ECO:0000313" key="8">
    <source>
        <dbReference type="Proteomes" id="UP000306509"/>
    </source>
</evidence>
<evidence type="ECO:0000256" key="3">
    <source>
        <dbReference type="ARBA" id="ARBA00023163"/>
    </source>
</evidence>
<dbReference type="InterPro" id="IPR036721">
    <property type="entry name" value="RCK_C_sf"/>
</dbReference>
<evidence type="ECO:0000259" key="6">
    <source>
        <dbReference type="PROSITE" id="PS51202"/>
    </source>
</evidence>
<dbReference type="Pfam" id="PF02080">
    <property type="entry name" value="TrkA_C"/>
    <property type="match status" value="1"/>
</dbReference>
<protein>
    <submittedName>
        <fullName evidence="7">DNA-binding transcriptional repressor ExuR</fullName>
    </submittedName>
</protein>
<dbReference type="SMART" id="SM00345">
    <property type="entry name" value="HTH_GNTR"/>
    <property type="match status" value="1"/>
</dbReference>
<keyword evidence="4" id="KW-0175">Coiled coil</keyword>
<dbReference type="InterPro" id="IPR036388">
    <property type="entry name" value="WH-like_DNA-bd_sf"/>
</dbReference>
<dbReference type="Gene3D" id="3.30.70.1450">
    <property type="entry name" value="Regulator of K+ conductance, C-terminal domain"/>
    <property type="match status" value="1"/>
</dbReference>
<dbReference type="PROSITE" id="PS51202">
    <property type="entry name" value="RCK_C"/>
    <property type="match status" value="1"/>
</dbReference>
<dbReference type="RefSeq" id="WP_027292617.1">
    <property type="nucleotide sequence ID" value="NZ_CABMJZ010000050.1"/>
</dbReference>
<keyword evidence="1" id="KW-0805">Transcription regulation</keyword>
<dbReference type="SUPFAM" id="SSF46785">
    <property type="entry name" value="Winged helix' DNA-binding domain"/>
    <property type="match status" value="1"/>
</dbReference>
<dbReference type="GO" id="GO:0003677">
    <property type="term" value="F:DNA binding"/>
    <property type="evidence" value="ECO:0007669"/>
    <property type="project" value="UniProtKB-KW"/>
</dbReference>
<sequence length="213" mass="24360">MEENKSEKVVQLPVYQKIAADIAAKIAERKYLVGEKIYSRSVIASQYSVSPETARKAICILADLEIVSTTKGSGVTILSQEKAWRFLQQFNSVQTIHNYKKDLLDNISRQKKELDNLNEKVAALIESTNRFQMLHPFMPYEFEILSEMLCIGKTLAELRFWEHTTATVIAIRRNGEVLISPGSYATLNEKDIIYFIGDEYSPDRVTNFLLQKC</sequence>
<feature type="domain" description="RCK C-terminal" evidence="6">
    <location>
        <begin position="126"/>
        <end position="211"/>
    </location>
</feature>
<gene>
    <name evidence="7" type="ORF">DSM106044_05397</name>
</gene>
<evidence type="ECO:0000256" key="2">
    <source>
        <dbReference type="ARBA" id="ARBA00023125"/>
    </source>
</evidence>
<keyword evidence="2 7" id="KW-0238">DNA-binding</keyword>
<evidence type="ECO:0000313" key="7">
    <source>
        <dbReference type="EMBL" id="TLC97811.1"/>
    </source>
</evidence>
<dbReference type="OrthoDB" id="226679at2"/>
<dbReference type="InterPro" id="IPR000524">
    <property type="entry name" value="Tscrpt_reg_HTH_GntR"/>
</dbReference>
<feature type="coiled-coil region" evidence="4">
    <location>
        <begin position="100"/>
        <end position="127"/>
    </location>
</feature>
<dbReference type="Proteomes" id="UP000306509">
    <property type="component" value="Unassembled WGS sequence"/>
</dbReference>
<keyword evidence="8" id="KW-1185">Reference proteome</keyword>
<organism evidence="7 8">
    <name type="scientific">Robinsoniella peoriensis</name>
    <dbReference type="NCBI Taxonomy" id="180332"/>
    <lineage>
        <taxon>Bacteria</taxon>
        <taxon>Bacillati</taxon>
        <taxon>Bacillota</taxon>
        <taxon>Clostridia</taxon>
        <taxon>Lachnospirales</taxon>
        <taxon>Lachnospiraceae</taxon>
        <taxon>Robinsoniella</taxon>
    </lineage>
</organism>
<comment type="caution">
    <text evidence="7">The sequence shown here is derived from an EMBL/GenBank/DDBJ whole genome shotgun (WGS) entry which is preliminary data.</text>
</comment>
<dbReference type="GO" id="GO:0008324">
    <property type="term" value="F:monoatomic cation transmembrane transporter activity"/>
    <property type="evidence" value="ECO:0007669"/>
    <property type="project" value="InterPro"/>
</dbReference>
<dbReference type="InterPro" id="IPR036390">
    <property type="entry name" value="WH_DNA-bd_sf"/>
</dbReference>
<dbReference type="EMBL" id="QGQD01000109">
    <property type="protein sequence ID" value="TLC97811.1"/>
    <property type="molecule type" value="Genomic_DNA"/>
</dbReference>
<reference evidence="7 8" key="1">
    <citation type="journal article" date="2019" name="Anaerobe">
        <title>Detection of Robinsoniella peoriensis in multiple bone samples of a trauma patient.</title>
        <authorList>
            <person name="Schrottner P."/>
            <person name="Hartwich K."/>
            <person name="Bunk B."/>
            <person name="Schober I."/>
            <person name="Helbig S."/>
            <person name="Rudolph W.W."/>
            <person name="Gunzer F."/>
        </authorList>
    </citation>
    <scope>NUCLEOTIDE SEQUENCE [LARGE SCALE GENOMIC DNA]</scope>
    <source>
        <strain evidence="7 8">DSM 106044</strain>
    </source>
</reference>
<evidence type="ECO:0000256" key="4">
    <source>
        <dbReference type="SAM" id="Coils"/>
    </source>
</evidence>
<evidence type="ECO:0000256" key="1">
    <source>
        <dbReference type="ARBA" id="ARBA00023015"/>
    </source>
</evidence>
<dbReference type="STRING" id="180332.GCA_000797495_01062"/>
<evidence type="ECO:0000259" key="5">
    <source>
        <dbReference type="PROSITE" id="PS50949"/>
    </source>
</evidence>
<dbReference type="SUPFAM" id="SSF116726">
    <property type="entry name" value="TrkA C-terminal domain-like"/>
    <property type="match status" value="1"/>
</dbReference>
<dbReference type="InterPro" id="IPR006037">
    <property type="entry name" value="RCK_C"/>
</dbReference>
<feature type="domain" description="HTH gntR-type" evidence="5">
    <location>
        <begin position="12"/>
        <end position="80"/>
    </location>
</feature>
<dbReference type="AlphaFoldDB" id="A0A4U8PZI8"/>
<name>A0A4U8PZI8_9FIRM</name>
<accession>A0A4U8PZI8</accession>
<dbReference type="PROSITE" id="PS50949">
    <property type="entry name" value="HTH_GNTR"/>
    <property type="match status" value="1"/>
</dbReference>
<dbReference type="GO" id="GO:0006813">
    <property type="term" value="P:potassium ion transport"/>
    <property type="evidence" value="ECO:0007669"/>
    <property type="project" value="InterPro"/>
</dbReference>